<evidence type="ECO:0000313" key="5">
    <source>
        <dbReference type="Proteomes" id="UP000594263"/>
    </source>
</evidence>
<dbReference type="OMA" id="LAFANQM"/>
<dbReference type="InterPro" id="IPR004883">
    <property type="entry name" value="LOB"/>
</dbReference>
<name>A0A7N0V4T1_KALFE</name>
<dbReference type="PANTHER" id="PTHR31529:SF12">
    <property type="entry name" value="LOB DOMAIN-CONTAINING PROTEIN 20"/>
    <property type="match status" value="1"/>
</dbReference>
<evidence type="ECO:0000256" key="1">
    <source>
        <dbReference type="ARBA" id="ARBA00005474"/>
    </source>
</evidence>
<dbReference type="Proteomes" id="UP000594263">
    <property type="component" value="Unplaced"/>
</dbReference>
<evidence type="ECO:0000313" key="4">
    <source>
        <dbReference type="EnsemblPlants" id="Kaladp0096s0157.1.v1.1"/>
    </source>
</evidence>
<sequence length="247" mass="27069">MADPPGGRGRETMSHRKGQSKRPDDEATGRIPAATPTTPPCGACKFLRRKCAAGCVFAPYFGSDQGAARFAAVHKVFGASNVSKLLQHIPVNRRQDTVVTVTYEAQARLSDPVYGCVSTILALQQQVAALQTELSMVQSQLINRKLAATNSLQTSQQQQLLGPQQQMSSMSSVMMQPAYSNNSSSSNNNNDNNTLMNHLASFNSNFGAATCFQPLRLSRHQLQNEDDDEEKSPDAIIFTNDIFHRRH</sequence>
<feature type="compositionally biased region" description="Low complexity" evidence="2">
    <location>
        <begin position="176"/>
        <end position="193"/>
    </location>
</feature>
<dbReference type="GO" id="GO:0005634">
    <property type="term" value="C:nucleus"/>
    <property type="evidence" value="ECO:0007669"/>
    <property type="project" value="TreeGrafter"/>
</dbReference>
<dbReference type="AlphaFoldDB" id="A0A7N0V4T1"/>
<organism evidence="4 5">
    <name type="scientific">Kalanchoe fedtschenkoi</name>
    <name type="common">Lavender scallops</name>
    <name type="synonym">South American air plant</name>
    <dbReference type="NCBI Taxonomy" id="63787"/>
    <lineage>
        <taxon>Eukaryota</taxon>
        <taxon>Viridiplantae</taxon>
        <taxon>Streptophyta</taxon>
        <taxon>Embryophyta</taxon>
        <taxon>Tracheophyta</taxon>
        <taxon>Spermatophyta</taxon>
        <taxon>Magnoliopsida</taxon>
        <taxon>eudicotyledons</taxon>
        <taxon>Gunneridae</taxon>
        <taxon>Pentapetalae</taxon>
        <taxon>Saxifragales</taxon>
        <taxon>Crassulaceae</taxon>
        <taxon>Kalanchoe</taxon>
    </lineage>
</organism>
<accession>A0A7N0V4T1</accession>
<keyword evidence="5" id="KW-1185">Reference proteome</keyword>
<feature type="region of interest" description="Disordered" evidence="2">
    <location>
        <begin position="1"/>
        <end position="34"/>
    </location>
</feature>
<dbReference type="Pfam" id="PF03195">
    <property type="entry name" value="LOB"/>
    <property type="match status" value="1"/>
</dbReference>
<evidence type="ECO:0000259" key="3">
    <source>
        <dbReference type="PROSITE" id="PS50891"/>
    </source>
</evidence>
<comment type="similarity">
    <text evidence="1">Belongs to the LOB domain-containing protein family.</text>
</comment>
<dbReference type="EnsemblPlants" id="Kaladp0096s0157.1.v1.1">
    <property type="protein sequence ID" value="Kaladp0096s0157.1.v1.1"/>
    <property type="gene ID" value="Kaladp0096s0157.v1.1"/>
</dbReference>
<dbReference type="PROSITE" id="PS50891">
    <property type="entry name" value="LOB"/>
    <property type="match status" value="1"/>
</dbReference>
<proteinExistence type="inferred from homology"/>
<feature type="region of interest" description="Disordered" evidence="2">
    <location>
        <begin position="176"/>
        <end position="196"/>
    </location>
</feature>
<dbReference type="GO" id="GO:0045893">
    <property type="term" value="P:positive regulation of DNA-templated transcription"/>
    <property type="evidence" value="ECO:0007669"/>
    <property type="project" value="TreeGrafter"/>
</dbReference>
<dbReference type="GO" id="GO:0009867">
    <property type="term" value="P:jasmonic acid mediated signaling pathway"/>
    <property type="evidence" value="ECO:0007669"/>
    <property type="project" value="EnsemblPlants"/>
</dbReference>
<protein>
    <recommendedName>
        <fullName evidence="3">LOB domain-containing protein</fullName>
    </recommendedName>
</protein>
<dbReference type="GO" id="GO:1900150">
    <property type="term" value="P:regulation of defense response to fungus"/>
    <property type="evidence" value="ECO:0007669"/>
    <property type="project" value="EnsemblPlants"/>
</dbReference>
<reference evidence="4" key="1">
    <citation type="submission" date="2021-01" db="UniProtKB">
        <authorList>
            <consortium name="EnsemblPlants"/>
        </authorList>
    </citation>
    <scope>IDENTIFICATION</scope>
</reference>
<dbReference type="PANTHER" id="PTHR31529">
    <property type="entry name" value="LOB DOMAIN CONTAINING PROTEIN"/>
    <property type="match status" value="1"/>
</dbReference>
<evidence type="ECO:0000256" key="2">
    <source>
        <dbReference type="SAM" id="MobiDB-lite"/>
    </source>
</evidence>
<feature type="domain" description="LOB" evidence="3">
    <location>
        <begin position="39"/>
        <end position="141"/>
    </location>
</feature>
<dbReference type="Gramene" id="Kaladp0096s0157.1.v1.1">
    <property type="protein sequence ID" value="Kaladp0096s0157.1.v1.1"/>
    <property type="gene ID" value="Kaladp0096s0157.v1.1"/>
</dbReference>